<proteinExistence type="predicted"/>
<evidence type="ECO:0000313" key="2">
    <source>
        <dbReference type="EMBL" id="KEJ82759.1"/>
    </source>
</evidence>
<organism evidence="2 3">
    <name type="scientific">Oxytricha trifallax</name>
    <dbReference type="NCBI Taxonomy" id="1172189"/>
    <lineage>
        <taxon>Eukaryota</taxon>
        <taxon>Sar</taxon>
        <taxon>Alveolata</taxon>
        <taxon>Ciliophora</taxon>
        <taxon>Intramacronucleata</taxon>
        <taxon>Spirotrichea</taxon>
        <taxon>Stichotrichia</taxon>
        <taxon>Sporadotrichida</taxon>
        <taxon>Oxytrichidae</taxon>
        <taxon>Oxytrichinae</taxon>
        <taxon>Oxytricha</taxon>
    </lineage>
</organism>
<evidence type="ECO:0000256" key="1">
    <source>
        <dbReference type="SAM" id="MobiDB-lite"/>
    </source>
</evidence>
<gene>
    <name evidence="2" type="ORF">OXYTRIMIC_680</name>
</gene>
<keyword evidence="3" id="KW-1185">Reference proteome</keyword>
<comment type="caution">
    <text evidence="2">The sequence shown here is derived from an EMBL/GenBank/DDBJ whole genome shotgun (WGS) entry which is preliminary data.</text>
</comment>
<feature type="compositionally biased region" description="Polar residues" evidence="1">
    <location>
        <begin position="13"/>
        <end position="29"/>
    </location>
</feature>
<name>A0A073HZ83_9SPIT</name>
<dbReference type="Proteomes" id="UP000053232">
    <property type="component" value="Unassembled WGS sequence"/>
</dbReference>
<feature type="compositionally biased region" description="Acidic residues" evidence="1">
    <location>
        <begin position="36"/>
        <end position="45"/>
    </location>
</feature>
<dbReference type="AlphaFoldDB" id="A0A073HZ83"/>
<feature type="compositionally biased region" description="Basic and acidic residues" evidence="1">
    <location>
        <begin position="1"/>
        <end position="12"/>
    </location>
</feature>
<evidence type="ECO:0000313" key="3">
    <source>
        <dbReference type="Proteomes" id="UP000053232"/>
    </source>
</evidence>
<sequence>MSDQFEKIRLDKQSNFFDDLQSSLQKNNFNNKSDESNDEMSDDDETQNKPKQMQSSMKNPYFEMDQQIKQEQQKVKQQNLKIIDKIQESEQIIDPNKVVYEKSSGQERRNTNYRMSQEDMKKMRRDLNQKQIGNEKMASRYMPLPKSPVTIKSRLFNMRGLFDLKILERLNAIVYDGTQVKKEFDKIQNNLMAHVRECSLASENIVQQLELKLNPKLNKEDFYESDDSHQIQEIINQFYEKHQSSIETMEYNLKLIRQALLQADNLKLEKKEIDLNLQYKIEVVNVKLELPCGYNDVVGKLDDYTLALSMGEDITDLVQFTKSEIDSKVVQIQNLLSIKEKINMVLVHEERIICDRFVYKSKNFELIQQLEHESPFQSGVALNRNCFMSGHMNSAKLAIWRWNGEHYQLISKHAFMSGAHKHKVCQLEKDPYSSGNSVIMLTSNTLIQHINTIMSQLNLPNLEEEFQSKICICYKLSRYSQMNTFQQL</sequence>
<dbReference type="EMBL" id="ARYC01004717">
    <property type="protein sequence ID" value="KEJ82759.1"/>
    <property type="molecule type" value="Genomic_DNA"/>
</dbReference>
<reference evidence="3" key="1">
    <citation type="journal article" date="2014" name="Cell">
        <title>The Architecture of a Scrambled Genome Reveals Massive Levels of Genomic Rearrangement during Development.</title>
        <authorList>
            <person name="Chen X."/>
            <person name="Bracht J.R."/>
            <person name="Goldman A.D."/>
            <person name="Dolzhenko E."/>
            <person name="Clay D.M."/>
            <person name="Swart E.C."/>
            <person name="Perlman D.H."/>
            <person name="Doak T.G."/>
            <person name="Stuart A."/>
            <person name="Amemiya C.T."/>
            <person name="Sebra R.P."/>
            <person name="Landweber L.F."/>
        </authorList>
    </citation>
    <scope>NUCLEOTIDE SEQUENCE [LARGE SCALE GENOMIC DNA]</scope>
    <source>
        <strain evidence="3">JRB310</strain>
    </source>
</reference>
<feature type="region of interest" description="Disordered" evidence="1">
    <location>
        <begin position="1"/>
        <end position="55"/>
    </location>
</feature>
<protein>
    <submittedName>
        <fullName evidence="2">Uncharacterized protein</fullName>
    </submittedName>
</protein>
<accession>A0A073HZ83</accession>